<dbReference type="PANTHER" id="PTHR31936">
    <property type="entry name" value="PROTEIN CBG18744"/>
    <property type="match status" value="1"/>
</dbReference>
<dbReference type="Pfam" id="PF00090">
    <property type="entry name" value="TSP_1"/>
    <property type="match status" value="2"/>
</dbReference>
<name>A0AA36CWH6_9BILA</name>
<organism evidence="1 2">
    <name type="scientific">Mesorhabditis spiculigera</name>
    <dbReference type="NCBI Taxonomy" id="96644"/>
    <lineage>
        <taxon>Eukaryota</taxon>
        <taxon>Metazoa</taxon>
        <taxon>Ecdysozoa</taxon>
        <taxon>Nematoda</taxon>
        <taxon>Chromadorea</taxon>
        <taxon>Rhabditida</taxon>
        <taxon>Rhabditina</taxon>
        <taxon>Rhabditomorpha</taxon>
        <taxon>Rhabditoidea</taxon>
        <taxon>Rhabditidae</taxon>
        <taxon>Mesorhabditinae</taxon>
        <taxon>Mesorhabditis</taxon>
    </lineage>
</organism>
<dbReference type="PROSITE" id="PS50092">
    <property type="entry name" value="TSP1"/>
    <property type="match status" value="1"/>
</dbReference>
<accession>A0AA36CWH6</accession>
<evidence type="ECO:0000313" key="2">
    <source>
        <dbReference type="Proteomes" id="UP001177023"/>
    </source>
</evidence>
<sequence>MNGLRVEMRECVSEKFGCPCDGPKSRTVACPDSLCTFPLITCVDGHAKKLNLTSKAYTCQPIIPVVQDAANPSFSCSMNETIDCPRVPATGLWSAWTNVAGTTCTATCGGKGTIPQIRTCLTSVVQPCSGNATRTARCPPQPCPDGSCAANQSKECDGWFTSVYTGNCWKLLDTKYTFDEAKIQCESIGAILPNLHNGIDADEFAGIQFFL</sequence>
<gene>
    <name evidence="1" type="ORF">MSPICULIGERA_LOCUS13956</name>
</gene>
<reference evidence="1" key="1">
    <citation type="submission" date="2023-06" db="EMBL/GenBank/DDBJ databases">
        <authorList>
            <person name="Delattre M."/>
        </authorList>
    </citation>
    <scope>NUCLEOTIDE SEQUENCE</scope>
    <source>
        <strain evidence="1">AF72</strain>
    </source>
</reference>
<evidence type="ECO:0000313" key="1">
    <source>
        <dbReference type="EMBL" id="CAJ0575647.1"/>
    </source>
</evidence>
<comment type="caution">
    <text evidence="1">The sequence shown here is derived from an EMBL/GenBank/DDBJ whole genome shotgun (WGS) entry which is preliminary data.</text>
</comment>
<feature type="non-terminal residue" evidence="1">
    <location>
        <position position="1"/>
    </location>
</feature>
<protein>
    <recommendedName>
        <fullName evidence="3">C-type lectin domain-containing protein</fullName>
    </recommendedName>
</protein>
<dbReference type="Proteomes" id="UP001177023">
    <property type="component" value="Unassembled WGS sequence"/>
</dbReference>
<dbReference type="InterPro" id="IPR016186">
    <property type="entry name" value="C-type_lectin-like/link_sf"/>
</dbReference>
<dbReference type="InterPro" id="IPR000884">
    <property type="entry name" value="TSP1_rpt"/>
</dbReference>
<dbReference type="InterPro" id="IPR016187">
    <property type="entry name" value="CTDL_fold"/>
</dbReference>
<dbReference type="EMBL" id="CATQJA010002640">
    <property type="protein sequence ID" value="CAJ0575647.1"/>
    <property type="molecule type" value="Genomic_DNA"/>
</dbReference>
<dbReference type="AlphaFoldDB" id="A0AA36CWH6"/>
<keyword evidence="2" id="KW-1185">Reference proteome</keyword>
<dbReference type="Gene3D" id="3.10.100.10">
    <property type="entry name" value="Mannose-Binding Protein A, subunit A"/>
    <property type="match status" value="1"/>
</dbReference>
<dbReference type="PANTHER" id="PTHR31936:SF5">
    <property type="entry name" value="VENOM PROTEIN"/>
    <property type="match status" value="1"/>
</dbReference>
<proteinExistence type="predicted"/>
<evidence type="ECO:0008006" key="3">
    <source>
        <dbReference type="Google" id="ProtNLM"/>
    </source>
</evidence>
<dbReference type="SUPFAM" id="SSF56436">
    <property type="entry name" value="C-type lectin-like"/>
    <property type="match status" value="1"/>
</dbReference>